<accession>A0A1Q9C913</accession>
<dbReference type="OMA" id="EANMEML"/>
<dbReference type="AlphaFoldDB" id="A0A1Q9C913"/>
<organism evidence="1 2">
    <name type="scientific">Symbiodinium microadriaticum</name>
    <name type="common">Dinoflagellate</name>
    <name type="synonym">Zooxanthella microadriatica</name>
    <dbReference type="NCBI Taxonomy" id="2951"/>
    <lineage>
        <taxon>Eukaryota</taxon>
        <taxon>Sar</taxon>
        <taxon>Alveolata</taxon>
        <taxon>Dinophyceae</taxon>
        <taxon>Suessiales</taxon>
        <taxon>Symbiodiniaceae</taxon>
        <taxon>Symbiodinium</taxon>
    </lineage>
</organism>
<dbReference type="Proteomes" id="UP000186817">
    <property type="component" value="Unassembled WGS sequence"/>
</dbReference>
<proteinExistence type="predicted"/>
<protein>
    <submittedName>
        <fullName evidence="1">Uncharacterized protein</fullName>
    </submittedName>
</protein>
<evidence type="ECO:0000313" key="2">
    <source>
        <dbReference type="Proteomes" id="UP000186817"/>
    </source>
</evidence>
<name>A0A1Q9C913_SYMMI</name>
<keyword evidence="2" id="KW-1185">Reference proteome</keyword>
<sequence length="366" mass="38018">MISVDEIKTYRAAKKAKRAREAKKAFCAFNVLEAFISVMGMGDDINAIIRTCPPPRDGESELACQVNGAILVGWVGNLAAKLSFAASNCAITTNVNALCSVGVTGLVSAMGELAATASLAAATCVPTPPSLTTTKISVLGDQTVRGAPGRRLMIGEGAIGNGVQCGIDVGMVVTNIANMGLAINGAVNSGMCGWKAKASPLNKLTGIPEALCAVDIGGAVTYISQVVTFINLIVVHCNDFLDISALCGASVAGITTAAAAISPYGAAVHAACRENHIAKSPKLQEKINGLYDVPDVPRRLTELKDAMANVREIRGRLEKELGFNASSARGDSFSEANMEMLLHLMEGESGQEKASTGLWPFSQCEA</sequence>
<dbReference type="EMBL" id="LSRX01001495">
    <property type="protein sequence ID" value="OLP79357.1"/>
    <property type="molecule type" value="Genomic_DNA"/>
</dbReference>
<dbReference type="OrthoDB" id="423140at2759"/>
<evidence type="ECO:0000313" key="1">
    <source>
        <dbReference type="EMBL" id="OLP79357.1"/>
    </source>
</evidence>
<comment type="caution">
    <text evidence="1">The sequence shown here is derived from an EMBL/GenBank/DDBJ whole genome shotgun (WGS) entry which is preliminary data.</text>
</comment>
<gene>
    <name evidence="1" type="ORF">AK812_SmicGene40360</name>
</gene>
<reference evidence="1 2" key="1">
    <citation type="submission" date="2016-02" db="EMBL/GenBank/DDBJ databases">
        <title>Genome analysis of coral dinoflagellate symbionts highlights evolutionary adaptations to a symbiotic lifestyle.</title>
        <authorList>
            <person name="Aranda M."/>
            <person name="Li Y."/>
            <person name="Liew Y.J."/>
            <person name="Baumgarten S."/>
            <person name="Simakov O."/>
            <person name="Wilson M."/>
            <person name="Piel J."/>
            <person name="Ashoor H."/>
            <person name="Bougouffa S."/>
            <person name="Bajic V.B."/>
            <person name="Ryu T."/>
            <person name="Ravasi T."/>
            <person name="Bayer T."/>
            <person name="Micklem G."/>
            <person name="Kim H."/>
            <person name="Bhak J."/>
            <person name="Lajeunesse T.C."/>
            <person name="Voolstra C.R."/>
        </authorList>
    </citation>
    <scope>NUCLEOTIDE SEQUENCE [LARGE SCALE GENOMIC DNA]</scope>
    <source>
        <strain evidence="1 2">CCMP2467</strain>
    </source>
</reference>